<dbReference type="InterPro" id="IPR026992">
    <property type="entry name" value="DIOX_N"/>
</dbReference>
<protein>
    <recommendedName>
        <fullName evidence="5">Non-haem dioxygenase N-terminal domain-containing protein</fullName>
    </recommendedName>
</protein>
<evidence type="ECO:0000256" key="1">
    <source>
        <dbReference type="ARBA" id="ARBA00022723"/>
    </source>
</evidence>
<evidence type="ECO:0000313" key="6">
    <source>
        <dbReference type="EnsemblPlants" id="AET7Gv21058900.12"/>
    </source>
</evidence>
<dbReference type="SUPFAM" id="SSF51197">
    <property type="entry name" value="Clavaminate synthase-like"/>
    <property type="match status" value="1"/>
</dbReference>
<dbReference type="AlphaFoldDB" id="A0A453SSQ2"/>
<organism evidence="6 7">
    <name type="scientific">Aegilops tauschii subsp. strangulata</name>
    <name type="common">Goatgrass</name>
    <dbReference type="NCBI Taxonomy" id="200361"/>
    <lineage>
        <taxon>Eukaryota</taxon>
        <taxon>Viridiplantae</taxon>
        <taxon>Streptophyta</taxon>
        <taxon>Embryophyta</taxon>
        <taxon>Tracheophyta</taxon>
        <taxon>Spermatophyta</taxon>
        <taxon>Magnoliopsida</taxon>
        <taxon>Liliopsida</taxon>
        <taxon>Poales</taxon>
        <taxon>Poaceae</taxon>
        <taxon>BOP clade</taxon>
        <taxon>Pooideae</taxon>
        <taxon>Triticodae</taxon>
        <taxon>Triticeae</taxon>
        <taxon>Triticinae</taxon>
        <taxon>Aegilops</taxon>
    </lineage>
</organism>
<dbReference type="Proteomes" id="UP000015105">
    <property type="component" value="Chromosome 7D"/>
</dbReference>
<evidence type="ECO:0000256" key="2">
    <source>
        <dbReference type="ARBA" id="ARBA00023002"/>
    </source>
</evidence>
<proteinExistence type="predicted"/>
<reference evidence="6" key="5">
    <citation type="journal article" date="2021" name="G3 (Bethesda)">
        <title>Aegilops tauschii genome assembly Aet v5.0 features greater sequence contiguity and improved annotation.</title>
        <authorList>
            <person name="Wang L."/>
            <person name="Zhu T."/>
            <person name="Rodriguez J.C."/>
            <person name="Deal K.R."/>
            <person name="Dubcovsky J."/>
            <person name="McGuire P.E."/>
            <person name="Lux T."/>
            <person name="Spannagl M."/>
            <person name="Mayer K.F.X."/>
            <person name="Baldrich P."/>
            <person name="Meyers B.C."/>
            <person name="Huo N."/>
            <person name="Gu Y.Q."/>
            <person name="Zhou H."/>
            <person name="Devos K.M."/>
            <person name="Bennetzen J.L."/>
            <person name="Unver T."/>
            <person name="Budak H."/>
            <person name="Gulick P.J."/>
            <person name="Galiba G."/>
            <person name="Kalapos B."/>
            <person name="Nelson D.R."/>
            <person name="Li P."/>
            <person name="You F.M."/>
            <person name="Luo M.C."/>
            <person name="Dvorak J."/>
        </authorList>
    </citation>
    <scope>NUCLEOTIDE SEQUENCE [LARGE SCALE GENOMIC DNA]</scope>
    <source>
        <strain evidence="6">cv. AL8/78</strain>
    </source>
</reference>
<dbReference type="InterPro" id="IPR027443">
    <property type="entry name" value="IPNS-like_sf"/>
</dbReference>
<dbReference type="Pfam" id="PF14226">
    <property type="entry name" value="DIOX_N"/>
    <property type="match status" value="1"/>
</dbReference>
<evidence type="ECO:0000256" key="4">
    <source>
        <dbReference type="SAM" id="MobiDB-lite"/>
    </source>
</evidence>
<evidence type="ECO:0000259" key="5">
    <source>
        <dbReference type="Pfam" id="PF14226"/>
    </source>
</evidence>
<name>A0A453SSQ2_AEGTS</name>
<reference evidence="7" key="2">
    <citation type="journal article" date="2017" name="Nat. Plants">
        <title>The Aegilops tauschii genome reveals multiple impacts of transposons.</title>
        <authorList>
            <person name="Zhao G."/>
            <person name="Zou C."/>
            <person name="Li K."/>
            <person name="Wang K."/>
            <person name="Li T."/>
            <person name="Gao L."/>
            <person name="Zhang X."/>
            <person name="Wang H."/>
            <person name="Yang Z."/>
            <person name="Liu X."/>
            <person name="Jiang W."/>
            <person name="Mao L."/>
            <person name="Kong X."/>
            <person name="Jiao Y."/>
            <person name="Jia J."/>
        </authorList>
    </citation>
    <scope>NUCLEOTIDE SEQUENCE [LARGE SCALE GENOMIC DNA]</scope>
    <source>
        <strain evidence="7">cv. AL8/78</strain>
    </source>
</reference>
<dbReference type="Gene3D" id="2.60.120.330">
    <property type="entry name" value="B-lactam Antibiotic, Isopenicillin N Synthase, Chain"/>
    <property type="match status" value="1"/>
</dbReference>
<keyword evidence="1" id="KW-0479">Metal-binding</keyword>
<dbReference type="Gramene" id="AET7Gv21058900.12">
    <property type="protein sequence ID" value="AET7Gv21058900.12"/>
    <property type="gene ID" value="AET7Gv21058900"/>
</dbReference>
<reference evidence="7" key="1">
    <citation type="journal article" date="2014" name="Science">
        <title>Ancient hybridizations among the ancestral genomes of bread wheat.</title>
        <authorList>
            <consortium name="International Wheat Genome Sequencing Consortium,"/>
            <person name="Marcussen T."/>
            <person name="Sandve S.R."/>
            <person name="Heier L."/>
            <person name="Spannagl M."/>
            <person name="Pfeifer M."/>
            <person name="Jakobsen K.S."/>
            <person name="Wulff B.B."/>
            <person name="Steuernagel B."/>
            <person name="Mayer K.F."/>
            <person name="Olsen O.A."/>
        </authorList>
    </citation>
    <scope>NUCLEOTIDE SEQUENCE [LARGE SCALE GENOMIC DNA]</scope>
    <source>
        <strain evidence="7">cv. AL8/78</strain>
    </source>
</reference>
<accession>A0A453SSQ2</accession>
<feature type="region of interest" description="Disordered" evidence="4">
    <location>
        <begin position="1"/>
        <end position="34"/>
    </location>
</feature>
<keyword evidence="3" id="KW-0408">Iron</keyword>
<evidence type="ECO:0000256" key="3">
    <source>
        <dbReference type="ARBA" id="ARBA00023004"/>
    </source>
</evidence>
<keyword evidence="2" id="KW-0560">Oxidoreductase</keyword>
<dbReference type="InterPro" id="IPR050295">
    <property type="entry name" value="Plant_2OG-oxidoreductases"/>
</dbReference>
<dbReference type="GO" id="GO:0016491">
    <property type="term" value="F:oxidoreductase activity"/>
    <property type="evidence" value="ECO:0007669"/>
    <property type="project" value="UniProtKB-KW"/>
</dbReference>
<evidence type="ECO:0000313" key="7">
    <source>
        <dbReference type="Proteomes" id="UP000015105"/>
    </source>
</evidence>
<feature type="domain" description="Non-haem dioxygenase N-terminal" evidence="5">
    <location>
        <begin position="47"/>
        <end position="129"/>
    </location>
</feature>
<dbReference type="GO" id="GO:0046872">
    <property type="term" value="F:metal ion binding"/>
    <property type="evidence" value="ECO:0007669"/>
    <property type="project" value="UniProtKB-KW"/>
</dbReference>
<sequence length="163" mass="18120">MIADPAVTPLTSSHLPSPSLSRTPNPSPVSGLPLASPNIMGSDFKAIPLIDISPLVEKIDDPAMAGDEGLLDVVRMLDDACREAGFFYVKGHGISEPLMTEVRDVTRKFFQLPREEKLKIKMTPQSGYREDIREWEKMLPRVNLICMKQLTATRLSNRGDMVI</sequence>
<reference evidence="6" key="3">
    <citation type="journal article" date="2017" name="Nature">
        <title>Genome sequence of the progenitor of the wheat D genome Aegilops tauschii.</title>
        <authorList>
            <person name="Luo M.C."/>
            <person name="Gu Y.Q."/>
            <person name="Puiu D."/>
            <person name="Wang H."/>
            <person name="Twardziok S.O."/>
            <person name="Deal K.R."/>
            <person name="Huo N."/>
            <person name="Zhu T."/>
            <person name="Wang L."/>
            <person name="Wang Y."/>
            <person name="McGuire P.E."/>
            <person name="Liu S."/>
            <person name="Long H."/>
            <person name="Ramasamy R.K."/>
            <person name="Rodriguez J.C."/>
            <person name="Van S.L."/>
            <person name="Yuan L."/>
            <person name="Wang Z."/>
            <person name="Xia Z."/>
            <person name="Xiao L."/>
            <person name="Anderson O.D."/>
            <person name="Ouyang S."/>
            <person name="Liang Y."/>
            <person name="Zimin A.V."/>
            <person name="Pertea G."/>
            <person name="Qi P."/>
            <person name="Bennetzen J.L."/>
            <person name="Dai X."/>
            <person name="Dawson M.W."/>
            <person name="Muller H.G."/>
            <person name="Kugler K."/>
            <person name="Rivarola-Duarte L."/>
            <person name="Spannagl M."/>
            <person name="Mayer K.F.X."/>
            <person name="Lu F.H."/>
            <person name="Bevan M.W."/>
            <person name="Leroy P."/>
            <person name="Li P."/>
            <person name="You F.M."/>
            <person name="Sun Q."/>
            <person name="Liu Z."/>
            <person name="Lyons E."/>
            <person name="Wicker T."/>
            <person name="Salzberg S.L."/>
            <person name="Devos K.M."/>
            <person name="Dvorak J."/>
        </authorList>
    </citation>
    <scope>NUCLEOTIDE SEQUENCE [LARGE SCALE GENOMIC DNA]</scope>
    <source>
        <strain evidence="6">cv. AL8/78</strain>
    </source>
</reference>
<feature type="compositionally biased region" description="Low complexity" evidence="4">
    <location>
        <begin position="8"/>
        <end position="24"/>
    </location>
</feature>
<reference evidence="6" key="4">
    <citation type="submission" date="2019-03" db="UniProtKB">
        <authorList>
            <consortium name="EnsemblPlants"/>
        </authorList>
    </citation>
    <scope>IDENTIFICATION</scope>
</reference>
<dbReference type="PANTHER" id="PTHR47991">
    <property type="entry name" value="OXOGLUTARATE/IRON-DEPENDENT DIOXYGENASE"/>
    <property type="match status" value="1"/>
</dbReference>
<dbReference type="EnsemblPlants" id="AET7Gv21058900.12">
    <property type="protein sequence ID" value="AET7Gv21058900.12"/>
    <property type="gene ID" value="AET7Gv21058900"/>
</dbReference>
<keyword evidence="7" id="KW-1185">Reference proteome</keyword>